<organism evidence="1 2">
    <name type="scientific">Mucilaginibacter gracilis</name>
    <dbReference type="NCBI Taxonomy" id="423350"/>
    <lineage>
        <taxon>Bacteria</taxon>
        <taxon>Pseudomonadati</taxon>
        <taxon>Bacteroidota</taxon>
        <taxon>Sphingobacteriia</taxon>
        <taxon>Sphingobacteriales</taxon>
        <taxon>Sphingobacteriaceae</taxon>
        <taxon>Mucilaginibacter</taxon>
    </lineage>
</organism>
<evidence type="ECO:0000313" key="1">
    <source>
        <dbReference type="EMBL" id="RKR80078.1"/>
    </source>
</evidence>
<dbReference type="AlphaFoldDB" id="A0A495IVR3"/>
<comment type="caution">
    <text evidence="1">The sequence shown here is derived from an EMBL/GenBank/DDBJ whole genome shotgun (WGS) entry which is preliminary data.</text>
</comment>
<dbReference type="RefSeq" id="WP_147425537.1">
    <property type="nucleotide sequence ID" value="NZ_RBKU01000001.1"/>
</dbReference>
<keyword evidence="2" id="KW-1185">Reference proteome</keyword>
<dbReference type="OrthoDB" id="1436551at2"/>
<name>A0A495IVR3_9SPHI</name>
<dbReference type="Proteomes" id="UP000268007">
    <property type="component" value="Unassembled WGS sequence"/>
</dbReference>
<dbReference type="EMBL" id="RBKU01000001">
    <property type="protein sequence ID" value="RKR80078.1"/>
    <property type="molecule type" value="Genomic_DNA"/>
</dbReference>
<gene>
    <name evidence="1" type="ORF">BDD43_0171</name>
</gene>
<reference evidence="1 2" key="1">
    <citation type="submission" date="2018-10" db="EMBL/GenBank/DDBJ databases">
        <title>Genomic Encyclopedia of Archaeal and Bacterial Type Strains, Phase II (KMG-II): from individual species to whole genera.</title>
        <authorList>
            <person name="Goeker M."/>
        </authorList>
    </citation>
    <scope>NUCLEOTIDE SEQUENCE [LARGE SCALE GENOMIC DNA]</scope>
    <source>
        <strain evidence="1 2">DSM 18602</strain>
    </source>
</reference>
<proteinExistence type="predicted"/>
<protein>
    <submittedName>
        <fullName evidence="1">Uncharacterized protein</fullName>
    </submittedName>
</protein>
<accession>A0A495IVR3</accession>
<sequence length="257" mass="29264">MSVWIFELLSPTSNYIHNLATSMPSTDILIAEDNYDDYSALQYIFGSIHLNHISDSTEAYNKALQLKLLVDGASFLVYEDKQAYRPIKLGRIREGDGYFFTVADQITPTRFDVDFSINPVVEKESQSTVAKLIQLARQNEFVLNILLILSQGMDFRNLYQALDECKSFLKGKRKIENIGIDNAKLNRFTHTANNFATIGLLSRHGTLAQQPPANPLSLSESQELITDLIRIILRDYFDLKEFQMEKIILAGNLDDLF</sequence>
<evidence type="ECO:0000313" key="2">
    <source>
        <dbReference type="Proteomes" id="UP000268007"/>
    </source>
</evidence>